<dbReference type="GO" id="GO:0015267">
    <property type="term" value="F:channel activity"/>
    <property type="evidence" value="ECO:0007669"/>
    <property type="project" value="TreeGrafter"/>
</dbReference>
<dbReference type="GO" id="GO:0051400">
    <property type="term" value="F:BH domain binding"/>
    <property type="evidence" value="ECO:0007669"/>
    <property type="project" value="TreeGrafter"/>
</dbReference>
<comment type="similarity">
    <text evidence="1">Belongs to the Bcl-2 family.</text>
</comment>
<reference evidence="4" key="2">
    <citation type="submission" date="2025-09" db="UniProtKB">
        <authorList>
            <consortium name="Ensembl"/>
        </authorList>
    </citation>
    <scope>IDENTIFICATION</scope>
</reference>
<dbReference type="AlphaFoldDB" id="A0A3Q2V6F4"/>
<dbReference type="PRINTS" id="PR01862">
    <property type="entry name" value="BCL2FAMILY"/>
</dbReference>
<dbReference type="InterPro" id="IPR026298">
    <property type="entry name" value="Bcl-2_fam"/>
</dbReference>
<dbReference type="Gene3D" id="1.10.437.10">
    <property type="entry name" value="Blc2-like"/>
    <property type="match status" value="1"/>
</dbReference>
<protein>
    <recommendedName>
        <fullName evidence="3">Bcl-2 Bcl-2 homology region 1-3 domain-containing protein</fullName>
    </recommendedName>
</protein>
<evidence type="ECO:0000259" key="3">
    <source>
        <dbReference type="SMART" id="SM00337"/>
    </source>
</evidence>
<dbReference type="Proteomes" id="UP000264840">
    <property type="component" value="Unplaced"/>
</dbReference>
<dbReference type="SMART" id="SM00337">
    <property type="entry name" value="BCL"/>
    <property type="match status" value="1"/>
</dbReference>
<dbReference type="InterPro" id="IPR036834">
    <property type="entry name" value="Bcl-2-like_sf"/>
</dbReference>
<evidence type="ECO:0000256" key="2">
    <source>
        <dbReference type="ARBA" id="ARBA00022703"/>
    </source>
</evidence>
<dbReference type="InterPro" id="IPR046371">
    <property type="entry name" value="Bcl-2_BH1-3"/>
</dbReference>
<dbReference type="GO" id="GO:0008630">
    <property type="term" value="P:intrinsic apoptotic signaling pathway in response to DNA damage"/>
    <property type="evidence" value="ECO:0007669"/>
    <property type="project" value="TreeGrafter"/>
</dbReference>
<dbReference type="SUPFAM" id="SSF56854">
    <property type="entry name" value="Bcl-2 inhibitors of programmed cell death"/>
    <property type="match status" value="1"/>
</dbReference>
<reference evidence="4" key="1">
    <citation type="submission" date="2025-08" db="UniProtKB">
        <authorList>
            <consortium name="Ensembl"/>
        </authorList>
    </citation>
    <scope>IDENTIFICATION</scope>
</reference>
<proteinExistence type="inferred from homology"/>
<dbReference type="PROSITE" id="PS50062">
    <property type="entry name" value="BCL2_FAMILY"/>
    <property type="match status" value="1"/>
</dbReference>
<accession>A0A3Q2V6F4</accession>
<evidence type="ECO:0000313" key="4">
    <source>
        <dbReference type="Ensembl" id="ENSHBUP00000006170.1"/>
    </source>
</evidence>
<evidence type="ECO:0000313" key="5">
    <source>
        <dbReference type="Proteomes" id="UP000264840"/>
    </source>
</evidence>
<name>A0A3Q2V6F4_HAPBU</name>
<keyword evidence="5" id="KW-1185">Reference proteome</keyword>
<dbReference type="GO" id="GO:0001836">
    <property type="term" value="P:release of cytochrome c from mitochondria"/>
    <property type="evidence" value="ECO:0007669"/>
    <property type="project" value="TreeGrafter"/>
</dbReference>
<keyword evidence="2" id="KW-0053">Apoptosis</keyword>
<dbReference type="GeneTree" id="ENSGT00940000178501"/>
<dbReference type="GO" id="GO:0042981">
    <property type="term" value="P:regulation of apoptotic process"/>
    <property type="evidence" value="ECO:0007669"/>
    <property type="project" value="InterPro"/>
</dbReference>
<dbReference type="GO" id="GO:0097192">
    <property type="term" value="P:extrinsic apoptotic signaling pathway in absence of ligand"/>
    <property type="evidence" value="ECO:0007669"/>
    <property type="project" value="TreeGrafter"/>
</dbReference>
<organism evidence="4 5">
    <name type="scientific">Haplochromis burtoni</name>
    <name type="common">Burton's mouthbrooder</name>
    <name type="synonym">Chromis burtoni</name>
    <dbReference type="NCBI Taxonomy" id="8153"/>
    <lineage>
        <taxon>Eukaryota</taxon>
        <taxon>Metazoa</taxon>
        <taxon>Chordata</taxon>
        <taxon>Craniata</taxon>
        <taxon>Vertebrata</taxon>
        <taxon>Euteleostomi</taxon>
        <taxon>Actinopterygii</taxon>
        <taxon>Neopterygii</taxon>
        <taxon>Teleostei</taxon>
        <taxon>Neoteleostei</taxon>
        <taxon>Acanthomorphata</taxon>
        <taxon>Ovalentaria</taxon>
        <taxon>Cichlomorphae</taxon>
        <taxon>Cichliformes</taxon>
        <taxon>Cichlidae</taxon>
        <taxon>African cichlids</taxon>
        <taxon>Pseudocrenilabrinae</taxon>
        <taxon>Haplochromini</taxon>
        <taxon>Haplochromis</taxon>
    </lineage>
</organism>
<dbReference type="PANTHER" id="PTHR11256">
    <property type="entry name" value="BCL-2 RELATED"/>
    <property type="match status" value="1"/>
</dbReference>
<dbReference type="GO" id="GO:0005741">
    <property type="term" value="C:mitochondrial outer membrane"/>
    <property type="evidence" value="ECO:0007669"/>
    <property type="project" value="TreeGrafter"/>
</dbReference>
<dbReference type="Pfam" id="PF00452">
    <property type="entry name" value="Bcl-2"/>
    <property type="match status" value="1"/>
</dbReference>
<dbReference type="PANTHER" id="PTHR11256:SF46">
    <property type="entry name" value="INDUCED MYELOID LEUKEMIA CELL DIFFERENTIATION PROTEIN MCL-1"/>
    <property type="match status" value="1"/>
</dbReference>
<dbReference type="GO" id="GO:0008053">
    <property type="term" value="P:mitochondrial fusion"/>
    <property type="evidence" value="ECO:0007669"/>
    <property type="project" value="TreeGrafter"/>
</dbReference>
<evidence type="ECO:0000256" key="1">
    <source>
        <dbReference type="ARBA" id="ARBA00009458"/>
    </source>
</evidence>
<dbReference type="Ensembl" id="ENSHBUT00000005764.1">
    <property type="protein sequence ID" value="ENSHBUP00000006170.1"/>
    <property type="gene ID" value="ENSHBUG00000007556.1"/>
</dbReference>
<dbReference type="STRING" id="8153.ENSHBUP00000006170"/>
<dbReference type="InterPro" id="IPR002475">
    <property type="entry name" value="Bcl2-like"/>
</dbReference>
<sequence>MASNSRDLDEMPQPRTSDRVVRPCWLNIDASGPRVIVSDGLSQSVQHLNDPPTFGSGWLADATGMIHIAGSYDTYKCVDCNIVLSGYKKADRSLNEHVLLPTITRVARTLFSDGIINWGRIVSLVAYGTVLLQASKSTLGPECAYAIGVSIAAYITDNHMDWLAGTDGWVCSFFTVFFRPFCLVDTFKLAWHGLRGPGMTSLGILHTQRALRSNTPKTQGGVLVGMCV</sequence>
<feature type="domain" description="Bcl-2 Bcl-2 homology region 1-3" evidence="3">
    <location>
        <begin position="80"/>
        <end position="169"/>
    </location>
</feature>